<protein>
    <submittedName>
        <fullName evidence="5">SAM-dependent methyltransferase</fullName>
    </submittedName>
</protein>
<keyword evidence="6" id="KW-1185">Reference proteome</keyword>
<keyword evidence="1 5" id="KW-0489">Methyltransferase</keyword>
<dbReference type="PANTHER" id="PTHR13610">
    <property type="entry name" value="METHYLTRANSFERASE DOMAIN-CONTAINING PROTEIN"/>
    <property type="match status" value="1"/>
</dbReference>
<dbReference type="Gene3D" id="3.40.50.150">
    <property type="entry name" value="Vaccinia Virus protein VP39"/>
    <property type="match status" value="1"/>
</dbReference>
<accession>A0A8J3YBN2</accession>
<comment type="caution">
    <text evidence="5">The sequence shown here is derived from an EMBL/GenBank/DDBJ whole genome shotgun (WGS) entry which is preliminary data.</text>
</comment>
<proteinExistence type="predicted"/>
<dbReference type="InterPro" id="IPR029063">
    <property type="entry name" value="SAM-dependent_MTases_sf"/>
</dbReference>
<evidence type="ECO:0000259" key="4">
    <source>
        <dbReference type="Pfam" id="PF13649"/>
    </source>
</evidence>
<evidence type="ECO:0000256" key="2">
    <source>
        <dbReference type="ARBA" id="ARBA00022679"/>
    </source>
</evidence>
<keyword evidence="2" id="KW-0808">Transferase</keyword>
<gene>
    <name evidence="5" type="ORF">Sya03_43520</name>
</gene>
<evidence type="ECO:0000313" key="5">
    <source>
        <dbReference type="EMBL" id="GIJ05000.1"/>
    </source>
</evidence>
<organism evidence="5 6">
    <name type="scientific">Spirilliplanes yamanashiensis</name>
    <dbReference type="NCBI Taxonomy" id="42233"/>
    <lineage>
        <taxon>Bacteria</taxon>
        <taxon>Bacillati</taxon>
        <taxon>Actinomycetota</taxon>
        <taxon>Actinomycetes</taxon>
        <taxon>Micromonosporales</taxon>
        <taxon>Micromonosporaceae</taxon>
        <taxon>Spirilliplanes</taxon>
    </lineage>
</organism>
<dbReference type="SUPFAM" id="SSF53335">
    <property type="entry name" value="S-adenosyl-L-methionine-dependent methyltransferases"/>
    <property type="match status" value="1"/>
</dbReference>
<dbReference type="GO" id="GO:0032259">
    <property type="term" value="P:methylation"/>
    <property type="evidence" value="ECO:0007669"/>
    <property type="project" value="UniProtKB-KW"/>
</dbReference>
<dbReference type="InterPro" id="IPR041698">
    <property type="entry name" value="Methyltransf_25"/>
</dbReference>
<dbReference type="Pfam" id="PF13649">
    <property type="entry name" value="Methyltransf_25"/>
    <property type="match status" value="1"/>
</dbReference>
<reference evidence="5" key="1">
    <citation type="submission" date="2021-01" db="EMBL/GenBank/DDBJ databases">
        <title>Whole genome shotgun sequence of Spirilliplanes yamanashiensis NBRC 15828.</title>
        <authorList>
            <person name="Komaki H."/>
            <person name="Tamura T."/>
        </authorList>
    </citation>
    <scope>NUCLEOTIDE SEQUENCE</scope>
    <source>
        <strain evidence="5">NBRC 15828</strain>
    </source>
</reference>
<name>A0A8J3YBN2_9ACTN</name>
<dbReference type="EMBL" id="BOOY01000030">
    <property type="protein sequence ID" value="GIJ05000.1"/>
    <property type="molecule type" value="Genomic_DNA"/>
</dbReference>
<dbReference type="CDD" id="cd02440">
    <property type="entry name" value="AdoMet_MTases"/>
    <property type="match status" value="1"/>
</dbReference>
<keyword evidence="3" id="KW-0949">S-adenosyl-L-methionine</keyword>
<evidence type="ECO:0000256" key="1">
    <source>
        <dbReference type="ARBA" id="ARBA00022603"/>
    </source>
</evidence>
<evidence type="ECO:0000256" key="3">
    <source>
        <dbReference type="ARBA" id="ARBA00022691"/>
    </source>
</evidence>
<feature type="domain" description="Methyltransferase" evidence="4">
    <location>
        <begin position="81"/>
        <end position="151"/>
    </location>
</feature>
<dbReference type="InterPro" id="IPR026170">
    <property type="entry name" value="FAM173A/B"/>
</dbReference>
<evidence type="ECO:0000313" key="6">
    <source>
        <dbReference type="Proteomes" id="UP000652013"/>
    </source>
</evidence>
<sequence length="237" mass="25980">MTGRPGGGPVFRATVRPLLVLGRWLLVEIQERRYGIRTSGEVELADLGLAAADRRSYKPSPWLGLRRALPRRSVSPDDVFIDIGSGRGRVVFQAARFYAFRRVIGVELSPQLHAEAVANIERNRASLRCAEVRLYCGDVLDVPIPDDVTVAYLYNPFAGAVFATVAGRLLASVDRRPRRLRIVYANPVEHDLLMATGRVRLTGRVRALRPGREWAASASVHVYDVTPAGSAAVTGPA</sequence>
<dbReference type="RefSeq" id="WP_203940211.1">
    <property type="nucleotide sequence ID" value="NZ_BAAAGJ010000006.1"/>
</dbReference>
<dbReference type="Proteomes" id="UP000652013">
    <property type="component" value="Unassembled WGS sequence"/>
</dbReference>
<dbReference type="AlphaFoldDB" id="A0A8J3YBN2"/>
<dbReference type="GO" id="GO:0016279">
    <property type="term" value="F:protein-lysine N-methyltransferase activity"/>
    <property type="evidence" value="ECO:0007669"/>
    <property type="project" value="InterPro"/>
</dbReference>
<dbReference type="PANTHER" id="PTHR13610:SF11">
    <property type="entry name" value="METHYLTRANSFERASE DOMAIN-CONTAINING PROTEIN"/>
    <property type="match status" value="1"/>
</dbReference>